<gene>
    <name evidence="1" type="ORF">SAMN05216552_10951</name>
</gene>
<name>A0A1I7M885_9BURK</name>
<reference evidence="2" key="1">
    <citation type="submission" date="2016-10" db="EMBL/GenBank/DDBJ databases">
        <authorList>
            <person name="Varghese N."/>
            <person name="Submissions S."/>
        </authorList>
    </citation>
    <scope>NUCLEOTIDE SEQUENCE [LARGE SCALE GENOMIC DNA]</scope>
    <source>
        <strain evidence="2">CGMCC 1.11014</strain>
    </source>
</reference>
<evidence type="ECO:0008006" key="3">
    <source>
        <dbReference type="Google" id="ProtNLM"/>
    </source>
</evidence>
<proteinExistence type="predicted"/>
<keyword evidence="2" id="KW-1185">Reference proteome</keyword>
<evidence type="ECO:0000313" key="1">
    <source>
        <dbReference type="EMBL" id="SFV18097.1"/>
    </source>
</evidence>
<dbReference type="AlphaFoldDB" id="A0A1I7M885"/>
<dbReference type="Gene3D" id="2.60.120.620">
    <property type="entry name" value="q2cbj1_9rhob like domain"/>
    <property type="match status" value="1"/>
</dbReference>
<dbReference type="EMBL" id="FPBO01000095">
    <property type="protein sequence ID" value="SFV18097.1"/>
    <property type="molecule type" value="Genomic_DNA"/>
</dbReference>
<accession>A0A1I7M885</accession>
<dbReference type="STRING" id="1035707.SAMN05216552_10951"/>
<dbReference type="Proteomes" id="UP000199391">
    <property type="component" value="Unassembled WGS sequence"/>
</dbReference>
<dbReference type="SUPFAM" id="SSF51197">
    <property type="entry name" value="Clavaminate synthase-like"/>
    <property type="match status" value="1"/>
</dbReference>
<protein>
    <recommendedName>
        <fullName evidence="3">Phytanoyl-CoA dioxygenase (PhyH)</fullName>
    </recommendedName>
</protein>
<sequence length="313" mass="35199">MRGFGYDSCDLTGQLMNYAQLTPGERFSPTRAFGYYSQRLVTQPSLRRAIVRTLAGFLRLSGRDTLVIKHHQKQQLNALNENGFVHLGQVLSAGQCEEIRVHMQDKTLTVRANRHRHFTLASIPHDVSMADYQLEDIVNCPHILSLANSPTLLALAANYIGCLPTLSALSLRWSMPSDRASNNLQGFHRDADDWRYLKVLVYLTDVGLGEGPHIYVLKTHKMQGSVKLRAYSDEFVGRQFGSERALIVTGQAGTGFAVDTSGIHKGVVPNETPRLLLQIQYSLLPAYFYEYAPLPYHGPLKLNRHVNRLIVRN</sequence>
<organism evidence="1 2">
    <name type="scientific">Pseudoduganella namucuonensis</name>
    <dbReference type="NCBI Taxonomy" id="1035707"/>
    <lineage>
        <taxon>Bacteria</taxon>
        <taxon>Pseudomonadati</taxon>
        <taxon>Pseudomonadota</taxon>
        <taxon>Betaproteobacteria</taxon>
        <taxon>Burkholderiales</taxon>
        <taxon>Oxalobacteraceae</taxon>
        <taxon>Telluria group</taxon>
        <taxon>Pseudoduganella</taxon>
    </lineage>
</organism>
<evidence type="ECO:0000313" key="2">
    <source>
        <dbReference type="Proteomes" id="UP000199391"/>
    </source>
</evidence>